<keyword evidence="3" id="KW-1185">Reference proteome</keyword>
<feature type="region of interest" description="Disordered" evidence="1">
    <location>
        <begin position="130"/>
        <end position="150"/>
    </location>
</feature>
<accession>A0ABU9XUA4</accession>
<gene>
    <name evidence="2" type="ORF">ABC969_11920</name>
</gene>
<dbReference type="EMBL" id="JBDIMF010000005">
    <property type="protein sequence ID" value="MEN2787123.1"/>
    <property type="molecule type" value="Genomic_DNA"/>
</dbReference>
<name>A0ABU9XUA4_9SPHN</name>
<protein>
    <submittedName>
        <fullName evidence="2">Uncharacterized protein</fullName>
    </submittedName>
</protein>
<dbReference type="RefSeq" id="WP_345865227.1">
    <property type="nucleotide sequence ID" value="NZ_JBDIMF010000005.1"/>
</dbReference>
<reference evidence="2 3" key="1">
    <citation type="submission" date="2024-05" db="EMBL/GenBank/DDBJ databases">
        <authorList>
            <person name="Liu Q."/>
            <person name="Xin Y.-H."/>
        </authorList>
    </citation>
    <scope>NUCLEOTIDE SEQUENCE [LARGE SCALE GENOMIC DNA]</scope>
    <source>
        <strain evidence="2 3">CGMCC 1.15349</strain>
    </source>
</reference>
<evidence type="ECO:0000313" key="2">
    <source>
        <dbReference type="EMBL" id="MEN2787123.1"/>
    </source>
</evidence>
<proteinExistence type="predicted"/>
<organism evidence="2 3">
    <name type="scientific">Sphingomonas qilianensis</name>
    <dbReference type="NCBI Taxonomy" id="1736690"/>
    <lineage>
        <taxon>Bacteria</taxon>
        <taxon>Pseudomonadati</taxon>
        <taxon>Pseudomonadota</taxon>
        <taxon>Alphaproteobacteria</taxon>
        <taxon>Sphingomonadales</taxon>
        <taxon>Sphingomonadaceae</taxon>
        <taxon>Sphingomonas</taxon>
    </lineage>
</organism>
<evidence type="ECO:0000256" key="1">
    <source>
        <dbReference type="SAM" id="MobiDB-lite"/>
    </source>
</evidence>
<comment type="caution">
    <text evidence="2">The sequence shown here is derived from an EMBL/GenBank/DDBJ whole genome shotgun (WGS) entry which is preliminary data.</text>
</comment>
<evidence type="ECO:0000313" key="3">
    <source>
        <dbReference type="Proteomes" id="UP001404104"/>
    </source>
</evidence>
<feature type="region of interest" description="Disordered" evidence="1">
    <location>
        <begin position="65"/>
        <end position="90"/>
    </location>
</feature>
<sequence>MILLLLAAQAATIVSTKPEAQSWSILEAVPNEPCVLRAEARPDAQDAAKQKDVIVCARPLPSQKLPYPDEVVPDGPTPSNRELTGRGALEAEGAPCATRMGGCQVGFGPPIVPIVMGAVDIAKRAFAKKPDKSGRVPIQLDAQPTGRILP</sequence>
<dbReference type="Proteomes" id="UP001404104">
    <property type="component" value="Unassembled WGS sequence"/>
</dbReference>